<dbReference type="AlphaFoldDB" id="A0A6A6BRH5"/>
<protein>
    <submittedName>
        <fullName evidence="2">Uncharacterized protein</fullName>
    </submittedName>
</protein>
<dbReference type="Proteomes" id="UP000799438">
    <property type="component" value="Unassembled WGS sequence"/>
</dbReference>
<proteinExistence type="predicted"/>
<feature type="region of interest" description="Disordered" evidence="1">
    <location>
        <begin position="49"/>
        <end position="86"/>
    </location>
</feature>
<gene>
    <name evidence="2" type="ORF">K452DRAFT_69334</name>
</gene>
<reference evidence="2" key="1">
    <citation type="journal article" date="2020" name="Stud. Mycol.">
        <title>101 Dothideomycetes genomes: a test case for predicting lifestyles and emergence of pathogens.</title>
        <authorList>
            <person name="Haridas S."/>
            <person name="Albert R."/>
            <person name="Binder M."/>
            <person name="Bloem J."/>
            <person name="Labutti K."/>
            <person name="Salamov A."/>
            <person name="Andreopoulos B."/>
            <person name="Baker S."/>
            <person name="Barry K."/>
            <person name="Bills G."/>
            <person name="Bluhm B."/>
            <person name="Cannon C."/>
            <person name="Castanera R."/>
            <person name="Culley D."/>
            <person name="Daum C."/>
            <person name="Ezra D."/>
            <person name="Gonzalez J."/>
            <person name="Henrissat B."/>
            <person name="Kuo A."/>
            <person name="Liang C."/>
            <person name="Lipzen A."/>
            <person name="Lutzoni F."/>
            <person name="Magnuson J."/>
            <person name="Mondo S."/>
            <person name="Nolan M."/>
            <person name="Ohm R."/>
            <person name="Pangilinan J."/>
            <person name="Park H.-J."/>
            <person name="Ramirez L."/>
            <person name="Alfaro M."/>
            <person name="Sun H."/>
            <person name="Tritt A."/>
            <person name="Yoshinaga Y."/>
            <person name="Zwiers L.-H."/>
            <person name="Turgeon B."/>
            <person name="Goodwin S."/>
            <person name="Spatafora J."/>
            <person name="Crous P."/>
            <person name="Grigoriev I."/>
        </authorList>
    </citation>
    <scope>NUCLEOTIDE SEQUENCE</scope>
    <source>
        <strain evidence="2">CBS 121167</strain>
    </source>
</reference>
<dbReference type="GeneID" id="54304546"/>
<evidence type="ECO:0000313" key="2">
    <source>
        <dbReference type="EMBL" id="KAF2146686.1"/>
    </source>
</evidence>
<keyword evidence="3" id="KW-1185">Reference proteome</keyword>
<evidence type="ECO:0000256" key="1">
    <source>
        <dbReference type="SAM" id="MobiDB-lite"/>
    </source>
</evidence>
<dbReference type="RefSeq" id="XP_033402395.1">
    <property type="nucleotide sequence ID" value="XM_033547039.1"/>
</dbReference>
<sequence>MHTRCGTVTEIFEREGPKSEGGAKIKGRARRSQIYIFSSSLVSRLGWRREREEKRRENTRNEYHPSCHSHLKTRNQNQKRNTKRDSQRPHLCILHLLSPVLAPLVLSVPQNLAHAPPLPACVSLPSSFPLSFLLAISSQFPHFLVSFSPHTCPIRPRSPIPQLLRLWW</sequence>
<accession>A0A6A6BRH5</accession>
<name>A0A6A6BRH5_9PEZI</name>
<evidence type="ECO:0000313" key="3">
    <source>
        <dbReference type="Proteomes" id="UP000799438"/>
    </source>
</evidence>
<feature type="compositionally biased region" description="Basic and acidic residues" evidence="1">
    <location>
        <begin position="49"/>
        <end position="65"/>
    </location>
</feature>
<organism evidence="2 3">
    <name type="scientific">Aplosporella prunicola CBS 121167</name>
    <dbReference type="NCBI Taxonomy" id="1176127"/>
    <lineage>
        <taxon>Eukaryota</taxon>
        <taxon>Fungi</taxon>
        <taxon>Dikarya</taxon>
        <taxon>Ascomycota</taxon>
        <taxon>Pezizomycotina</taxon>
        <taxon>Dothideomycetes</taxon>
        <taxon>Dothideomycetes incertae sedis</taxon>
        <taxon>Botryosphaeriales</taxon>
        <taxon>Aplosporellaceae</taxon>
        <taxon>Aplosporella</taxon>
    </lineage>
</organism>
<dbReference type="EMBL" id="ML995475">
    <property type="protein sequence ID" value="KAF2146686.1"/>
    <property type="molecule type" value="Genomic_DNA"/>
</dbReference>